<dbReference type="Gene3D" id="3.40.50.620">
    <property type="entry name" value="HUPs"/>
    <property type="match status" value="1"/>
</dbReference>
<dbReference type="PANTHER" id="PTHR43766:SF1">
    <property type="entry name" value="TRYPTOPHAN--TRNA LIGASE, MITOCHONDRIAL"/>
    <property type="match status" value="1"/>
</dbReference>
<evidence type="ECO:0000256" key="5">
    <source>
        <dbReference type="ARBA" id="ARBA00023146"/>
    </source>
</evidence>
<proteinExistence type="predicted"/>
<protein>
    <recommendedName>
        <fullName evidence="8">Tryptophan--tRNA ligase</fullName>
    </recommendedName>
</protein>
<dbReference type="InterPro" id="IPR002305">
    <property type="entry name" value="aa-tRNA-synth_Ic"/>
</dbReference>
<dbReference type="Proteomes" id="UP000320184">
    <property type="component" value="Unassembled WGS sequence"/>
</dbReference>
<dbReference type="GO" id="GO:0006436">
    <property type="term" value="P:tryptophanyl-tRNA aminoacylation"/>
    <property type="evidence" value="ECO:0007669"/>
    <property type="project" value="TreeGrafter"/>
</dbReference>
<name>A0A538SDK0_UNCEI</name>
<comment type="caution">
    <text evidence="6">The sequence shown here is derived from an EMBL/GenBank/DDBJ whole genome shotgun (WGS) entry which is preliminary data.</text>
</comment>
<keyword evidence="4" id="KW-0648">Protein biosynthesis</keyword>
<keyword evidence="1" id="KW-0436">Ligase</keyword>
<feature type="non-terminal residue" evidence="6">
    <location>
        <position position="63"/>
    </location>
</feature>
<reference evidence="6 7" key="1">
    <citation type="journal article" date="2019" name="Nat. Microbiol.">
        <title>Mediterranean grassland soil C-N compound turnover is dependent on rainfall and depth, and is mediated by genomically divergent microorganisms.</title>
        <authorList>
            <person name="Diamond S."/>
            <person name="Andeer P.F."/>
            <person name="Li Z."/>
            <person name="Crits-Christoph A."/>
            <person name="Burstein D."/>
            <person name="Anantharaman K."/>
            <person name="Lane K.R."/>
            <person name="Thomas B.C."/>
            <person name="Pan C."/>
            <person name="Northen T.R."/>
            <person name="Banfield J.F."/>
        </authorList>
    </citation>
    <scope>NUCLEOTIDE SEQUENCE [LARGE SCALE GENOMIC DNA]</scope>
    <source>
        <strain evidence="6">WS_3</strain>
    </source>
</reference>
<evidence type="ECO:0000256" key="1">
    <source>
        <dbReference type="ARBA" id="ARBA00022598"/>
    </source>
</evidence>
<keyword evidence="3" id="KW-0067">ATP-binding</keyword>
<evidence type="ECO:0000256" key="3">
    <source>
        <dbReference type="ARBA" id="ARBA00022840"/>
    </source>
</evidence>
<evidence type="ECO:0000313" key="7">
    <source>
        <dbReference type="Proteomes" id="UP000320184"/>
    </source>
</evidence>
<evidence type="ECO:0000256" key="4">
    <source>
        <dbReference type="ARBA" id="ARBA00022917"/>
    </source>
</evidence>
<dbReference type="InterPro" id="IPR014729">
    <property type="entry name" value="Rossmann-like_a/b/a_fold"/>
</dbReference>
<dbReference type="Pfam" id="PF00579">
    <property type="entry name" value="tRNA-synt_1b"/>
    <property type="match status" value="1"/>
</dbReference>
<organism evidence="6 7">
    <name type="scientific">Eiseniibacteriota bacterium</name>
    <dbReference type="NCBI Taxonomy" id="2212470"/>
    <lineage>
        <taxon>Bacteria</taxon>
        <taxon>Candidatus Eiseniibacteriota</taxon>
    </lineage>
</organism>
<dbReference type="EMBL" id="VBOT01000123">
    <property type="protein sequence ID" value="TMQ49445.1"/>
    <property type="molecule type" value="Genomic_DNA"/>
</dbReference>
<gene>
    <name evidence="6" type="ORF">E6K73_09970</name>
</gene>
<sequence length="63" mass="7169">MPRSLRGAARGEPAVKQGRILSGMRPTGRLHLGNYVGALENWVRLQNEGWQNFHMVADWHMLT</sequence>
<keyword evidence="5" id="KW-0030">Aminoacyl-tRNA synthetase</keyword>
<evidence type="ECO:0000256" key="2">
    <source>
        <dbReference type="ARBA" id="ARBA00022741"/>
    </source>
</evidence>
<dbReference type="InterPro" id="IPR050203">
    <property type="entry name" value="Trp-tRNA_synthetase"/>
</dbReference>
<evidence type="ECO:0008006" key="8">
    <source>
        <dbReference type="Google" id="ProtNLM"/>
    </source>
</evidence>
<dbReference type="GO" id="GO:0004830">
    <property type="term" value="F:tryptophan-tRNA ligase activity"/>
    <property type="evidence" value="ECO:0007669"/>
    <property type="project" value="TreeGrafter"/>
</dbReference>
<dbReference type="AlphaFoldDB" id="A0A538SDK0"/>
<dbReference type="GO" id="GO:0005524">
    <property type="term" value="F:ATP binding"/>
    <property type="evidence" value="ECO:0007669"/>
    <property type="project" value="UniProtKB-KW"/>
</dbReference>
<dbReference type="InterPro" id="IPR001412">
    <property type="entry name" value="aa-tRNA-synth_I_CS"/>
</dbReference>
<accession>A0A538SDK0</accession>
<dbReference type="SUPFAM" id="SSF52374">
    <property type="entry name" value="Nucleotidylyl transferase"/>
    <property type="match status" value="1"/>
</dbReference>
<dbReference type="PANTHER" id="PTHR43766">
    <property type="entry name" value="TRYPTOPHAN--TRNA LIGASE, MITOCHONDRIAL"/>
    <property type="match status" value="1"/>
</dbReference>
<evidence type="ECO:0000313" key="6">
    <source>
        <dbReference type="EMBL" id="TMQ49445.1"/>
    </source>
</evidence>
<keyword evidence="2" id="KW-0547">Nucleotide-binding</keyword>
<dbReference type="PROSITE" id="PS00178">
    <property type="entry name" value="AA_TRNA_LIGASE_I"/>
    <property type="match status" value="1"/>
</dbReference>